<dbReference type="SUPFAM" id="SSF51419">
    <property type="entry name" value="PLP-binding barrel"/>
    <property type="match status" value="1"/>
</dbReference>
<dbReference type="AlphaFoldDB" id="A0A822ZA63"/>
<evidence type="ECO:0000259" key="6">
    <source>
        <dbReference type="Pfam" id="PF00278"/>
    </source>
</evidence>
<dbReference type="Gene3D" id="2.40.37.10">
    <property type="entry name" value="Lyase, Ornithine Decarboxylase, Chain A, domain 1"/>
    <property type="match status" value="1"/>
</dbReference>
<evidence type="ECO:0000313" key="8">
    <source>
        <dbReference type="EMBL" id="DAD43174.1"/>
    </source>
</evidence>
<evidence type="ECO:0000256" key="2">
    <source>
        <dbReference type="ARBA" id="ARBA00008872"/>
    </source>
</evidence>
<feature type="domain" description="Orn/DAP/Arg decarboxylase 2 N-terminal" evidence="7">
    <location>
        <begin position="54"/>
        <end position="200"/>
    </location>
</feature>
<dbReference type="InterPro" id="IPR009006">
    <property type="entry name" value="Ala_racemase/Decarboxylase_C"/>
</dbReference>
<dbReference type="Gene3D" id="3.20.20.10">
    <property type="entry name" value="Alanine racemase"/>
    <property type="match status" value="1"/>
</dbReference>
<comment type="similarity">
    <text evidence="2 5">Belongs to the Orn/Lys/Arg decarboxylase class-II family.</text>
</comment>
<dbReference type="InterPro" id="IPR022644">
    <property type="entry name" value="De-COase2_N"/>
</dbReference>
<dbReference type="GO" id="GO:0033387">
    <property type="term" value="P:putrescine biosynthetic process from arginine, via ornithine"/>
    <property type="evidence" value="ECO:0007669"/>
    <property type="project" value="UniProtKB-UniPathway"/>
</dbReference>
<dbReference type="Pfam" id="PF02784">
    <property type="entry name" value="Orn_Arg_deC_N"/>
    <property type="match status" value="1"/>
</dbReference>
<evidence type="ECO:0000256" key="1">
    <source>
        <dbReference type="ARBA" id="ARBA00001933"/>
    </source>
</evidence>
<dbReference type="InterPro" id="IPR002433">
    <property type="entry name" value="Orn_de-COase"/>
</dbReference>
<proteinExistence type="inferred from homology"/>
<evidence type="ECO:0000259" key="7">
    <source>
        <dbReference type="Pfam" id="PF02784"/>
    </source>
</evidence>
<dbReference type="UniPathway" id="UPA00535">
    <property type="reaction ID" value="UER00288"/>
</dbReference>
<dbReference type="PANTHER" id="PTHR11482">
    <property type="entry name" value="ARGININE/DIAMINOPIMELATE/ORNITHINE DECARBOXYLASE"/>
    <property type="match status" value="1"/>
</dbReference>
<dbReference type="InterPro" id="IPR000183">
    <property type="entry name" value="Orn/DAP/Arg_de-COase"/>
</dbReference>
<evidence type="ECO:0000313" key="9">
    <source>
        <dbReference type="Proteomes" id="UP000607653"/>
    </source>
</evidence>
<dbReference type="PRINTS" id="PR01179">
    <property type="entry name" value="ODADCRBXLASE"/>
</dbReference>
<evidence type="ECO:0000256" key="3">
    <source>
        <dbReference type="ARBA" id="ARBA00022898"/>
    </source>
</evidence>
<keyword evidence="4" id="KW-0456">Lyase</keyword>
<dbReference type="Pfam" id="PF00278">
    <property type="entry name" value="Orn_DAP_Arg_deC"/>
    <property type="match status" value="1"/>
</dbReference>
<evidence type="ECO:0000256" key="5">
    <source>
        <dbReference type="RuleBase" id="RU003737"/>
    </source>
</evidence>
<organism evidence="8 9">
    <name type="scientific">Nelumbo nucifera</name>
    <name type="common">Sacred lotus</name>
    <dbReference type="NCBI Taxonomy" id="4432"/>
    <lineage>
        <taxon>Eukaryota</taxon>
        <taxon>Viridiplantae</taxon>
        <taxon>Streptophyta</taxon>
        <taxon>Embryophyta</taxon>
        <taxon>Tracheophyta</taxon>
        <taxon>Spermatophyta</taxon>
        <taxon>Magnoliopsida</taxon>
        <taxon>Proteales</taxon>
        <taxon>Nelumbonaceae</taxon>
        <taxon>Nelumbo</taxon>
    </lineage>
</organism>
<comment type="cofactor">
    <cofactor evidence="1">
        <name>pyridoxal 5'-phosphate</name>
        <dbReference type="ChEBI" id="CHEBI:597326"/>
    </cofactor>
</comment>
<name>A0A822ZA63_NELNU</name>
<comment type="caution">
    <text evidence="8">The sequence shown here is derived from an EMBL/GenBank/DDBJ whole genome shotgun (WGS) entry which is preliminary data.</text>
</comment>
<dbReference type="InterPro" id="IPR029066">
    <property type="entry name" value="PLP-binding_barrel"/>
</dbReference>
<dbReference type="EMBL" id="DUZY01000006">
    <property type="protein sequence ID" value="DAD43174.1"/>
    <property type="molecule type" value="Genomic_DNA"/>
</dbReference>
<dbReference type="GO" id="GO:0016829">
    <property type="term" value="F:lyase activity"/>
    <property type="evidence" value="ECO:0007669"/>
    <property type="project" value="UniProtKB-KW"/>
</dbReference>
<evidence type="ECO:0008006" key="10">
    <source>
        <dbReference type="Google" id="ProtNLM"/>
    </source>
</evidence>
<feature type="domain" description="Orn/DAP/Arg decarboxylase 2 C-terminal" evidence="6">
    <location>
        <begin position="202"/>
        <end position="303"/>
    </location>
</feature>
<keyword evidence="3" id="KW-0663">Pyridoxal phosphate</keyword>
<dbReference type="SUPFAM" id="SSF50621">
    <property type="entry name" value="Alanine racemase C-terminal domain-like"/>
    <property type="match status" value="1"/>
</dbReference>
<reference evidence="8 9" key="1">
    <citation type="journal article" date="2020" name="Mol. Biol. Evol.">
        <title>Distinct Expression and Methylation Patterns for Genes with Different Fates following a Single Whole-Genome Duplication in Flowering Plants.</title>
        <authorList>
            <person name="Shi T."/>
            <person name="Rahmani R.S."/>
            <person name="Gugger P.F."/>
            <person name="Wang M."/>
            <person name="Li H."/>
            <person name="Zhang Y."/>
            <person name="Li Z."/>
            <person name="Wang Q."/>
            <person name="Van de Peer Y."/>
            <person name="Marchal K."/>
            <person name="Chen J."/>
        </authorList>
    </citation>
    <scope>NUCLEOTIDE SEQUENCE [LARGE SCALE GENOMIC DNA]</scope>
    <source>
        <tissue evidence="8">Leaf</tissue>
    </source>
</reference>
<dbReference type="PANTHER" id="PTHR11482:SF6">
    <property type="entry name" value="ORNITHINE DECARBOXYLASE 1-RELATED"/>
    <property type="match status" value="1"/>
</dbReference>
<sequence>MLSSATQILACLLHSQLSEQVSIVPARLKLTLSSHLVSLQTALSTPTRARLRPTFDSLCELDKIRRCHPKSKLLLRLKPPKEDAQFPLGSKFGALKEEVIPLLRAAQESSLDVIGVEFHVGSGARNPEPYRSAIAAAKQVFDTALTLGLPRMHVLDIGGGFKACTRIFYDLVHTINGALRDFFSGESDLTVIAEPGRFFAETSFTLATNIIGKRVRNDLREYWIDDGAFGSMNCILNSGETLPAPIVVKYWNKHGDLTCNEEEVITYPSTVFGPTCDASDTILRGCQLPELQVHDWLVFPNMGAYRASCGSNFNGFNTSAIPTHLVYSNPTTNI</sequence>
<accession>A0A822ZA63</accession>
<dbReference type="InterPro" id="IPR022643">
    <property type="entry name" value="De-COase2_C"/>
</dbReference>
<gene>
    <name evidence="8" type="ORF">HUJ06_001404</name>
</gene>
<dbReference type="Proteomes" id="UP000607653">
    <property type="component" value="Unassembled WGS sequence"/>
</dbReference>
<keyword evidence="9" id="KW-1185">Reference proteome</keyword>
<evidence type="ECO:0000256" key="4">
    <source>
        <dbReference type="ARBA" id="ARBA00023239"/>
    </source>
</evidence>
<dbReference type="PRINTS" id="PR01182">
    <property type="entry name" value="ORNDCRBXLASE"/>
</dbReference>
<protein>
    <recommendedName>
        <fullName evidence="10">Ornithine decarboxylase-like</fullName>
    </recommendedName>
</protein>